<evidence type="ECO:0000256" key="9">
    <source>
        <dbReference type="ARBA" id="ARBA00061312"/>
    </source>
</evidence>
<dbReference type="GO" id="GO:0005524">
    <property type="term" value="F:ATP binding"/>
    <property type="evidence" value="ECO:0007669"/>
    <property type="project" value="UniProtKB-KW"/>
</dbReference>
<evidence type="ECO:0000256" key="2">
    <source>
        <dbReference type="ARBA" id="ARBA00004496"/>
    </source>
</evidence>
<comment type="similarity">
    <text evidence="9">Belongs to the GLYK kinase family.</text>
</comment>
<dbReference type="Gene3D" id="3.40.50.300">
    <property type="entry name" value="P-loop containing nucleotide triphosphate hydrolases"/>
    <property type="match status" value="1"/>
</dbReference>
<proteinExistence type="inferred from homology"/>
<dbReference type="Proteomes" id="UP000242381">
    <property type="component" value="Unassembled WGS sequence"/>
</dbReference>
<evidence type="ECO:0000256" key="3">
    <source>
        <dbReference type="ARBA" id="ARBA00022490"/>
    </source>
</evidence>
<organism evidence="11 12">
    <name type="scientific">Rhizopus microsporus</name>
    <dbReference type="NCBI Taxonomy" id="58291"/>
    <lineage>
        <taxon>Eukaryota</taxon>
        <taxon>Fungi</taxon>
        <taxon>Fungi incertae sedis</taxon>
        <taxon>Mucoromycota</taxon>
        <taxon>Mucoromycotina</taxon>
        <taxon>Mucoromycetes</taxon>
        <taxon>Mucorales</taxon>
        <taxon>Mucorineae</taxon>
        <taxon>Rhizopodaceae</taxon>
        <taxon>Rhizopus</taxon>
    </lineage>
</organism>
<name>A0A0A1NRA4_RHIZD</name>
<keyword evidence="3" id="KW-0963">Cytoplasm</keyword>
<evidence type="ECO:0000313" key="12">
    <source>
        <dbReference type="Proteomes" id="UP000242381"/>
    </source>
</evidence>
<evidence type="ECO:0000256" key="4">
    <source>
        <dbReference type="ARBA" id="ARBA00022679"/>
    </source>
</evidence>
<dbReference type="PANTHER" id="PTHR10285">
    <property type="entry name" value="URIDINE KINASE"/>
    <property type="match status" value="1"/>
</dbReference>
<dbReference type="Pfam" id="PF00485">
    <property type="entry name" value="PRK"/>
    <property type="match status" value="1"/>
</dbReference>
<evidence type="ECO:0000256" key="1">
    <source>
        <dbReference type="ARBA" id="ARBA00004123"/>
    </source>
</evidence>
<evidence type="ECO:0000256" key="7">
    <source>
        <dbReference type="ARBA" id="ARBA00022840"/>
    </source>
</evidence>
<sequence length="353" mass="41508">MYQQYAILPQTKESLSHILKHYSLFVNDRKQRGLAEQPMIVGVSGCQGSGKTTLCDTLTYLLKQEPYQLRVVNFSLDDVYLTHQEQLALAQRYPENKLYQQRGQAGSHDLTLATETFKALLMNQPSVSVPVYDKSLFEGQGDRLPKQDWKQVRGPFDIVLFEGWMLGFRSVEEKTLEAMYRSRQTLQSVRLDDLKVMNEHLKRYETELYPYLDLFIHLSPLDIQQVYQWRLEQEHHMKMTRGVTGLSDEAVKQFVNTYMPAYELYLPQLNTKSLFEQSDKQGHHLKIILDRERKVVQSEILLQTSNTIQKRQTGWINRRYLFVTCCVLMIGIMGYRRPNLFDSVFRVYDKIKK</sequence>
<dbReference type="EMBL" id="KV921326">
    <property type="protein sequence ID" value="ORE18604.1"/>
    <property type="molecule type" value="Genomic_DNA"/>
</dbReference>
<keyword evidence="6" id="KW-0418">Kinase</keyword>
<dbReference type="VEuPathDB" id="FungiDB:BCV72DRAFT_267591"/>
<dbReference type="AlphaFoldDB" id="A0A0A1NRA4"/>
<dbReference type="SUPFAM" id="SSF52540">
    <property type="entry name" value="P-loop containing nucleoside triphosphate hydrolases"/>
    <property type="match status" value="1"/>
</dbReference>
<dbReference type="GO" id="GO:0005737">
    <property type="term" value="C:cytoplasm"/>
    <property type="evidence" value="ECO:0007669"/>
    <property type="project" value="UniProtKB-SubCell"/>
</dbReference>
<dbReference type="InterPro" id="IPR027417">
    <property type="entry name" value="P-loop_NTPase"/>
</dbReference>
<keyword evidence="11" id="KW-0378">Hydrolase</keyword>
<keyword evidence="4" id="KW-0808">Transferase</keyword>
<feature type="domain" description="Phosphoribulokinase/uridine kinase" evidence="10">
    <location>
        <begin position="40"/>
        <end position="164"/>
    </location>
</feature>
<dbReference type="GO" id="GO:0016787">
    <property type="term" value="F:hydrolase activity"/>
    <property type="evidence" value="ECO:0007669"/>
    <property type="project" value="UniProtKB-KW"/>
</dbReference>
<reference evidence="11 12" key="1">
    <citation type="journal article" date="2016" name="Proc. Natl. Acad. Sci. U.S.A.">
        <title>Lipid metabolic changes in an early divergent fungus govern the establishment of a mutualistic symbiosis with endobacteria.</title>
        <authorList>
            <person name="Lastovetsky O.A."/>
            <person name="Gaspar M.L."/>
            <person name="Mondo S.J."/>
            <person name="LaButti K.M."/>
            <person name="Sandor L."/>
            <person name="Grigoriev I.V."/>
            <person name="Henry S.A."/>
            <person name="Pawlowska T.E."/>
        </authorList>
    </citation>
    <scope>NUCLEOTIDE SEQUENCE [LARGE SCALE GENOMIC DNA]</scope>
    <source>
        <strain evidence="11 12">ATCC 11559</strain>
    </source>
</reference>
<comment type="subcellular location">
    <subcellularLocation>
        <location evidence="2">Cytoplasm</location>
    </subcellularLocation>
    <subcellularLocation>
        <location evidence="1">Nucleus</location>
    </subcellularLocation>
</comment>
<dbReference type="FunFam" id="3.40.50.300:FF:001691">
    <property type="entry name" value="Probable ATP-dependent kinase TDA10"/>
    <property type="match status" value="1"/>
</dbReference>
<gene>
    <name evidence="11" type="ORF">BCV71DRAFT_290728</name>
</gene>
<keyword evidence="7" id="KW-0067">ATP-binding</keyword>
<dbReference type="InterPro" id="IPR006083">
    <property type="entry name" value="PRK/URK"/>
</dbReference>
<evidence type="ECO:0000313" key="11">
    <source>
        <dbReference type="EMBL" id="ORE18604.1"/>
    </source>
</evidence>
<evidence type="ECO:0000259" key="10">
    <source>
        <dbReference type="Pfam" id="PF00485"/>
    </source>
</evidence>
<evidence type="ECO:0000256" key="6">
    <source>
        <dbReference type="ARBA" id="ARBA00022777"/>
    </source>
</evidence>
<dbReference type="GO" id="GO:0016301">
    <property type="term" value="F:kinase activity"/>
    <property type="evidence" value="ECO:0007669"/>
    <property type="project" value="UniProtKB-KW"/>
</dbReference>
<protein>
    <submittedName>
        <fullName evidence="11">P-loop containing nucleoside triphosphate hydrolase protein</fullName>
    </submittedName>
</protein>
<evidence type="ECO:0000256" key="5">
    <source>
        <dbReference type="ARBA" id="ARBA00022741"/>
    </source>
</evidence>
<dbReference type="GO" id="GO:0005634">
    <property type="term" value="C:nucleus"/>
    <property type="evidence" value="ECO:0007669"/>
    <property type="project" value="UniProtKB-SubCell"/>
</dbReference>
<evidence type="ECO:0000256" key="8">
    <source>
        <dbReference type="ARBA" id="ARBA00023242"/>
    </source>
</evidence>
<keyword evidence="5" id="KW-0547">Nucleotide-binding</keyword>
<keyword evidence="8" id="KW-0539">Nucleus</keyword>
<accession>A0A0A1NRA4</accession>
<dbReference type="OMA" id="FWRSLHP"/>